<dbReference type="EMBL" id="LKAJ01000009">
    <property type="protein sequence ID" value="KRG20742.1"/>
    <property type="molecule type" value="Genomic_DNA"/>
</dbReference>
<evidence type="ECO:0000256" key="3">
    <source>
        <dbReference type="ARBA" id="ARBA00023199"/>
    </source>
</evidence>
<feature type="domain" description="UmuC" evidence="6">
    <location>
        <begin position="2"/>
        <end position="186"/>
    </location>
</feature>
<dbReference type="Pfam" id="PF13438">
    <property type="entry name" value="DUF4113"/>
    <property type="match status" value="1"/>
</dbReference>
<dbReference type="GO" id="GO:0003684">
    <property type="term" value="F:damaged DNA binding"/>
    <property type="evidence" value="ECO:0007669"/>
    <property type="project" value="InterPro"/>
</dbReference>
<keyword evidence="4" id="KW-0234">DNA repair</keyword>
<organism evidence="7">
    <name type="scientific">Candidatus Berkiella aquae</name>
    <dbReference type="NCBI Taxonomy" id="295108"/>
    <lineage>
        <taxon>Bacteria</taxon>
        <taxon>Pseudomonadati</taxon>
        <taxon>Pseudomonadota</taxon>
        <taxon>Gammaproteobacteria</taxon>
        <taxon>Candidatus Berkiellales</taxon>
        <taxon>Candidatus Berkiellaceae</taxon>
        <taxon>Candidatus Berkiella</taxon>
    </lineage>
</organism>
<dbReference type="GO" id="GO:0009432">
    <property type="term" value="P:SOS response"/>
    <property type="evidence" value="ECO:0007669"/>
    <property type="project" value="UniProtKB-KW"/>
</dbReference>
<dbReference type="PROSITE" id="PS50173">
    <property type="entry name" value="UMUC"/>
    <property type="match status" value="1"/>
</dbReference>
<dbReference type="InterPro" id="IPR050116">
    <property type="entry name" value="DNA_polymerase-Y"/>
</dbReference>
<evidence type="ECO:0000256" key="4">
    <source>
        <dbReference type="ARBA" id="ARBA00023204"/>
    </source>
</evidence>
<dbReference type="AlphaFoldDB" id="A0A0Q9YJC1"/>
<sequence length="420" mass="47607">MFALIDCNNFYVSCERVFNPRIDGKPVIVLSNNDGCVIARSNEAKALGIRMGHPLYQCKDLVKKHKIFVYSSNYALYGDISNRVMKLLQSYSPDFEIYSIDEIFLGLSGFSNWDLTEYGKLIRKSILLGLKMPVSIGIGPTKTLAKLANHFAKSSPTAEGVFEIKNAILVQPLLKLIPVDEIWGVGRQWSYRLKDIGIKTAYDLSACNHYEIKKKFSVILARTVLELQGISCIALEEMAPRKNIMVSRSFGSPVTLYSDIREAVANFATRAAEKLRSQNSLATGIMVFIRTNHFNKTDSQYSNSISLKFPIETDNAMVILKYAVEGLQKIFREKYRYKKAGVMLLDLIHGRVTQPDIFIDDKVMNNHNLMNALDKINGKYGKQTVQFAVCGYRKAWKSHQENISPSYMTQWDELLVVYAN</sequence>
<comment type="similarity">
    <text evidence="1">Belongs to the DNA polymerase type-Y family.</text>
</comment>
<keyword evidence="3" id="KW-0741">SOS mutagenesis</keyword>
<dbReference type="EMBL" id="LKAJ02000001">
    <property type="protein sequence ID" value="MCS5710671.1"/>
    <property type="molecule type" value="Genomic_DNA"/>
</dbReference>
<name>A0A0Q9YJC1_9GAMM</name>
<evidence type="ECO:0000313" key="7">
    <source>
        <dbReference type="EMBL" id="KRG20742.1"/>
    </source>
</evidence>
<dbReference type="CDD" id="cd01700">
    <property type="entry name" value="PolY_Pol_V_umuC"/>
    <property type="match status" value="1"/>
</dbReference>
<evidence type="ECO:0000256" key="2">
    <source>
        <dbReference type="ARBA" id="ARBA00022763"/>
    </source>
</evidence>
<dbReference type="InterPro" id="IPR025188">
    <property type="entry name" value="DUF4113"/>
</dbReference>
<dbReference type="Gene3D" id="3.40.1170.60">
    <property type="match status" value="1"/>
</dbReference>
<dbReference type="Gene3D" id="3.30.1490.100">
    <property type="entry name" value="DNA polymerase, Y-family, little finger domain"/>
    <property type="match status" value="1"/>
</dbReference>
<dbReference type="PANTHER" id="PTHR11076:SF34">
    <property type="entry name" value="PROTEIN UMUC"/>
    <property type="match status" value="1"/>
</dbReference>
<dbReference type="Pfam" id="PF11799">
    <property type="entry name" value="IMS_C"/>
    <property type="match status" value="1"/>
</dbReference>
<dbReference type="InterPro" id="IPR043502">
    <property type="entry name" value="DNA/RNA_pol_sf"/>
</dbReference>
<evidence type="ECO:0000256" key="5">
    <source>
        <dbReference type="ARBA" id="ARBA00023236"/>
    </source>
</evidence>
<proteinExistence type="inferred from homology"/>
<dbReference type="STRING" id="295108.HT99x_02231"/>
<keyword evidence="9" id="KW-1185">Reference proteome</keyword>
<comment type="caution">
    <text evidence="7">The sequence shown here is derived from an EMBL/GenBank/DDBJ whole genome shotgun (WGS) entry which is preliminary data.</text>
</comment>
<dbReference type="Pfam" id="PF00817">
    <property type="entry name" value="IMS"/>
    <property type="match status" value="1"/>
</dbReference>
<evidence type="ECO:0000259" key="6">
    <source>
        <dbReference type="PROSITE" id="PS50173"/>
    </source>
</evidence>
<protein>
    <submittedName>
        <fullName evidence="7">DNA polymerase IV</fullName>
        <ecNumber evidence="7">2.7.7.7</ecNumber>
    </submittedName>
    <submittedName>
        <fullName evidence="8">Y-family DNA polymerase</fullName>
    </submittedName>
</protein>
<dbReference type="EC" id="2.7.7.7" evidence="7"/>
<dbReference type="SUPFAM" id="SSF100879">
    <property type="entry name" value="Lesion bypass DNA polymerase (Y-family), little finger domain"/>
    <property type="match status" value="1"/>
</dbReference>
<gene>
    <name evidence="7" type="primary">dinB_2</name>
    <name evidence="8" type="ORF">HT99x_004455</name>
    <name evidence="7" type="ORF">HT99x_02231</name>
</gene>
<dbReference type="InterPro" id="IPR001126">
    <property type="entry name" value="UmuC"/>
</dbReference>
<dbReference type="Gene3D" id="1.10.150.20">
    <property type="entry name" value="5' to 3' exonuclease, C-terminal subdomain"/>
    <property type="match status" value="1"/>
</dbReference>
<dbReference type="InterPro" id="IPR043128">
    <property type="entry name" value="Rev_trsase/Diguanyl_cyclase"/>
</dbReference>
<dbReference type="InterPro" id="IPR017961">
    <property type="entry name" value="DNA_pol_Y-fam_little_finger"/>
</dbReference>
<reference evidence="7" key="1">
    <citation type="submission" date="2015-09" db="EMBL/GenBank/DDBJ databases">
        <title>Draft Genome Sequences of Two Novel Amoeba-resistant Intranuclear Bacteria, Candidatus Berkiella cookevillensis and Candidatus Berkiella aquae.</title>
        <authorList>
            <person name="Mehari Y.T."/>
            <person name="Arivett B.A."/>
            <person name="Farone A.L."/>
            <person name="Gunderson J.H."/>
            <person name="Farone M.B."/>
        </authorList>
    </citation>
    <scope>NUCLEOTIDE SEQUENCE [LARGE SCALE GENOMIC DNA]</scope>
    <source>
        <strain evidence="7">HT99</strain>
    </source>
</reference>
<dbReference type="PANTHER" id="PTHR11076">
    <property type="entry name" value="DNA REPAIR POLYMERASE UMUC / TRANSFERASE FAMILY MEMBER"/>
    <property type="match status" value="1"/>
</dbReference>
<dbReference type="Gene3D" id="3.30.70.270">
    <property type="match status" value="1"/>
</dbReference>
<dbReference type="GO" id="GO:0005829">
    <property type="term" value="C:cytosol"/>
    <property type="evidence" value="ECO:0007669"/>
    <property type="project" value="TreeGrafter"/>
</dbReference>
<evidence type="ECO:0000313" key="8">
    <source>
        <dbReference type="EMBL" id="MCS5710671.1"/>
    </source>
</evidence>
<dbReference type="OrthoDB" id="9808813at2"/>
<reference evidence="8" key="2">
    <citation type="journal article" date="2016" name="Genome Announc.">
        <title>Draft Genome Sequences of Two Novel Amoeba-Resistant Intranuclear Bacteria, 'Candidatus Berkiella cookevillensis' and 'Candidatus Berkiella aquae'.</title>
        <authorList>
            <person name="Mehari Y.T."/>
            <person name="Arivett B.A."/>
            <person name="Farone A.L."/>
            <person name="Gunderson J.H."/>
            <person name="Farone M.B."/>
        </authorList>
    </citation>
    <scope>NUCLEOTIDE SEQUENCE</scope>
    <source>
        <strain evidence="8">HT99</strain>
    </source>
</reference>
<keyword evidence="7" id="KW-0548">Nucleotidyltransferase</keyword>
<dbReference type="NCBIfam" id="NF002955">
    <property type="entry name" value="PRK03609.1"/>
    <property type="match status" value="1"/>
</dbReference>
<keyword evidence="2" id="KW-0227">DNA damage</keyword>
<dbReference type="GO" id="GO:0006281">
    <property type="term" value="P:DNA repair"/>
    <property type="evidence" value="ECO:0007669"/>
    <property type="project" value="UniProtKB-KW"/>
</dbReference>
<reference evidence="8" key="3">
    <citation type="submission" date="2021-06" db="EMBL/GenBank/DDBJ databases">
        <title>Genomic Description and Analysis of Intracellular Bacteria, Candidatus Berkiella cookevillensis and Candidatus Berkiella aquae.</title>
        <authorList>
            <person name="Kidane D.T."/>
            <person name="Mehari Y.T."/>
            <person name="Rice F.C."/>
            <person name="Arivett B.A."/>
            <person name="Farone A.L."/>
            <person name="Berk S.G."/>
            <person name="Farone M.B."/>
        </authorList>
    </citation>
    <scope>NUCLEOTIDE SEQUENCE</scope>
    <source>
        <strain evidence="8">HT99</strain>
    </source>
</reference>
<dbReference type="SUPFAM" id="SSF56672">
    <property type="entry name" value="DNA/RNA polymerases"/>
    <property type="match status" value="1"/>
</dbReference>
<evidence type="ECO:0000313" key="9">
    <source>
        <dbReference type="Proteomes" id="UP000051497"/>
    </source>
</evidence>
<accession>A0A0Q9YJC1</accession>
<dbReference type="GO" id="GO:0042276">
    <property type="term" value="P:error-prone translesion synthesis"/>
    <property type="evidence" value="ECO:0007669"/>
    <property type="project" value="TreeGrafter"/>
</dbReference>
<dbReference type="InterPro" id="IPR036775">
    <property type="entry name" value="DNA_pol_Y-fam_lit_finger_sf"/>
</dbReference>
<keyword evidence="7" id="KW-0808">Transferase</keyword>
<keyword evidence="5" id="KW-0742">SOS response</keyword>
<dbReference type="GO" id="GO:0003887">
    <property type="term" value="F:DNA-directed DNA polymerase activity"/>
    <property type="evidence" value="ECO:0007669"/>
    <property type="project" value="UniProtKB-EC"/>
</dbReference>
<dbReference type="RefSeq" id="WP_075066846.1">
    <property type="nucleotide sequence ID" value="NZ_LKAJ02000001.1"/>
</dbReference>
<dbReference type="PATRIC" id="fig|1590043.3.peg.2275"/>
<dbReference type="Proteomes" id="UP000051497">
    <property type="component" value="Unassembled WGS sequence"/>
</dbReference>
<evidence type="ECO:0000256" key="1">
    <source>
        <dbReference type="ARBA" id="ARBA00010945"/>
    </source>
</evidence>